<dbReference type="InParanoid" id="A0A6L2Q3N2"/>
<dbReference type="Proteomes" id="UP000502823">
    <property type="component" value="Unassembled WGS sequence"/>
</dbReference>
<dbReference type="AlphaFoldDB" id="A0A6L2Q3N2"/>
<dbReference type="OrthoDB" id="2154985at2759"/>
<gene>
    <name evidence="1" type="ORF">Cfor_12135</name>
</gene>
<name>A0A6L2Q3N2_COPFO</name>
<evidence type="ECO:0000313" key="2">
    <source>
        <dbReference type="Proteomes" id="UP000502823"/>
    </source>
</evidence>
<accession>A0A6L2Q3N2</accession>
<proteinExistence type="predicted"/>
<dbReference type="EMBL" id="BLKM01000906">
    <property type="protein sequence ID" value="GFG39523.1"/>
    <property type="molecule type" value="Genomic_DNA"/>
</dbReference>
<sequence>MVLPLQKKTFVTLTSNVAPVCTGASGNLDEAISLTQEVPALSATSHQRCTQLLRRTNCFPEERDSENFDQAYCRLLAFELLFLWNALPSCSVQHINNLLEECQSVGWEPMEGLRYLVMGAAQCYLGLHEEHVASFQTCLAQRGELELHNTGEKGMTGQSGDRHISAFALYELGTLLCKNAKMSEIYSNIYIFLILYN</sequence>
<evidence type="ECO:0000313" key="1">
    <source>
        <dbReference type="EMBL" id="GFG39523.1"/>
    </source>
</evidence>
<reference evidence="2" key="1">
    <citation type="submission" date="2020-01" db="EMBL/GenBank/DDBJ databases">
        <title>Draft genome sequence of the Termite Coptotermes fromosanus.</title>
        <authorList>
            <person name="Itakura S."/>
            <person name="Yosikawa Y."/>
            <person name="Umezawa K."/>
        </authorList>
    </citation>
    <scope>NUCLEOTIDE SEQUENCE [LARGE SCALE GENOMIC DNA]</scope>
</reference>
<keyword evidence="2" id="KW-1185">Reference proteome</keyword>
<organism evidence="1 2">
    <name type="scientific">Coptotermes formosanus</name>
    <name type="common">Formosan subterranean termite</name>
    <dbReference type="NCBI Taxonomy" id="36987"/>
    <lineage>
        <taxon>Eukaryota</taxon>
        <taxon>Metazoa</taxon>
        <taxon>Ecdysozoa</taxon>
        <taxon>Arthropoda</taxon>
        <taxon>Hexapoda</taxon>
        <taxon>Insecta</taxon>
        <taxon>Pterygota</taxon>
        <taxon>Neoptera</taxon>
        <taxon>Polyneoptera</taxon>
        <taxon>Dictyoptera</taxon>
        <taxon>Blattodea</taxon>
        <taxon>Blattoidea</taxon>
        <taxon>Termitoidae</taxon>
        <taxon>Rhinotermitidae</taxon>
        <taxon>Coptotermes</taxon>
    </lineage>
</organism>
<protein>
    <submittedName>
        <fullName evidence="1">Uncharacterized protein</fullName>
    </submittedName>
</protein>
<comment type="caution">
    <text evidence="1">The sequence shown here is derived from an EMBL/GenBank/DDBJ whole genome shotgun (WGS) entry which is preliminary data.</text>
</comment>